<feature type="compositionally biased region" description="Polar residues" evidence="1">
    <location>
        <begin position="49"/>
        <end position="62"/>
    </location>
</feature>
<dbReference type="PANTHER" id="PTHR36100">
    <property type="entry name" value="BUD SITE SELECTION PROTEIN 4"/>
    <property type="match status" value="1"/>
</dbReference>
<keyword evidence="2" id="KW-0131">Cell cycle</keyword>
<feature type="compositionally biased region" description="Polar residues" evidence="1">
    <location>
        <begin position="756"/>
        <end position="774"/>
    </location>
</feature>
<feature type="compositionally biased region" description="Basic and acidic residues" evidence="1">
    <location>
        <begin position="419"/>
        <end position="436"/>
    </location>
</feature>
<feature type="region of interest" description="Disordered" evidence="1">
    <location>
        <begin position="755"/>
        <end position="792"/>
    </location>
</feature>
<feature type="compositionally biased region" description="Polar residues" evidence="1">
    <location>
        <begin position="709"/>
        <end position="725"/>
    </location>
</feature>
<dbReference type="GO" id="GO:0007120">
    <property type="term" value="P:axial cellular bud site selection"/>
    <property type="evidence" value="ECO:0007669"/>
    <property type="project" value="TreeGrafter"/>
</dbReference>
<feature type="compositionally biased region" description="Polar residues" evidence="1">
    <location>
        <begin position="405"/>
        <end position="417"/>
    </location>
</feature>
<dbReference type="RefSeq" id="XP_056043986.1">
    <property type="nucleotide sequence ID" value="XM_056183989.1"/>
</dbReference>
<feature type="compositionally biased region" description="Polar residues" evidence="1">
    <location>
        <begin position="585"/>
        <end position="595"/>
    </location>
</feature>
<evidence type="ECO:0000313" key="2">
    <source>
        <dbReference type="EMBL" id="KAJ8100536.1"/>
    </source>
</evidence>
<keyword evidence="3" id="KW-1185">Reference proteome</keyword>
<feature type="region of interest" description="Disordered" evidence="1">
    <location>
        <begin position="234"/>
        <end position="267"/>
    </location>
</feature>
<feature type="compositionally biased region" description="Polar residues" evidence="1">
    <location>
        <begin position="319"/>
        <end position="336"/>
    </location>
</feature>
<feature type="region of interest" description="Disordered" evidence="1">
    <location>
        <begin position="1"/>
        <end position="200"/>
    </location>
</feature>
<dbReference type="EMBL" id="JARPMG010000005">
    <property type="protein sequence ID" value="KAJ8100536.1"/>
    <property type="molecule type" value="Genomic_DNA"/>
</dbReference>
<organism evidence="2 3">
    <name type="scientific">Lipomyces tetrasporus</name>
    <dbReference type="NCBI Taxonomy" id="54092"/>
    <lineage>
        <taxon>Eukaryota</taxon>
        <taxon>Fungi</taxon>
        <taxon>Dikarya</taxon>
        <taxon>Ascomycota</taxon>
        <taxon>Saccharomycotina</taxon>
        <taxon>Lipomycetes</taxon>
        <taxon>Lipomycetales</taxon>
        <taxon>Lipomycetaceae</taxon>
        <taxon>Lipomyces</taxon>
    </lineage>
</organism>
<dbReference type="PANTHER" id="PTHR36100:SF1">
    <property type="entry name" value="BUD SITE SELECTION PROTEIN 4"/>
    <property type="match status" value="1"/>
</dbReference>
<feature type="compositionally biased region" description="Polar residues" evidence="1">
    <location>
        <begin position="141"/>
        <end position="162"/>
    </location>
</feature>
<feature type="compositionally biased region" description="Basic and acidic residues" evidence="1">
    <location>
        <begin position="117"/>
        <end position="126"/>
    </location>
</feature>
<evidence type="ECO:0000256" key="1">
    <source>
        <dbReference type="SAM" id="MobiDB-lite"/>
    </source>
</evidence>
<proteinExistence type="predicted"/>
<dbReference type="InterPro" id="IPR052007">
    <property type="entry name" value="Bud4"/>
</dbReference>
<reference evidence="2" key="1">
    <citation type="submission" date="2023-03" db="EMBL/GenBank/DDBJ databases">
        <title>Near-Complete genome sequence of Lipomyces tetrasporous NRRL Y-64009, an oleaginous yeast capable of growing on lignocellulosic hydrolysates.</title>
        <authorList>
            <consortium name="Lawrence Berkeley National Laboratory"/>
            <person name="Jagtap S.S."/>
            <person name="Liu J.-J."/>
            <person name="Walukiewicz H.E."/>
            <person name="Pangilinan J."/>
            <person name="Lipzen A."/>
            <person name="Ahrendt S."/>
            <person name="Koriabine M."/>
            <person name="Cobaugh K."/>
            <person name="Salamov A."/>
            <person name="Yoshinaga Y."/>
            <person name="Ng V."/>
            <person name="Daum C."/>
            <person name="Grigoriev I.V."/>
            <person name="Slininger P.J."/>
            <person name="Dien B.S."/>
            <person name="Jin Y.-S."/>
            <person name="Rao C.V."/>
        </authorList>
    </citation>
    <scope>NUCLEOTIDE SEQUENCE</scope>
    <source>
        <strain evidence="2">NRRL Y-64009</strain>
    </source>
</reference>
<evidence type="ECO:0000313" key="3">
    <source>
        <dbReference type="Proteomes" id="UP001217417"/>
    </source>
</evidence>
<feature type="compositionally biased region" description="Acidic residues" evidence="1">
    <location>
        <begin position="246"/>
        <end position="256"/>
    </location>
</feature>
<dbReference type="GeneID" id="80879155"/>
<feature type="region of interest" description="Disordered" evidence="1">
    <location>
        <begin position="576"/>
        <end position="601"/>
    </location>
</feature>
<protein>
    <submittedName>
        <fullName evidence="2">Cell division protein anillin-domain-containing protein</fullName>
    </submittedName>
</protein>
<dbReference type="GO" id="GO:0097271">
    <property type="term" value="P:protein localization to bud neck"/>
    <property type="evidence" value="ECO:0007669"/>
    <property type="project" value="TreeGrafter"/>
</dbReference>
<feature type="compositionally biased region" description="Low complexity" evidence="1">
    <location>
        <begin position="69"/>
        <end position="78"/>
    </location>
</feature>
<gene>
    <name evidence="2" type="ORF">POJ06DRAFT_106292</name>
</gene>
<feature type="region of interest" description="Disordered" evidence="1">
    <location>
        <begin position="314"/>
        <end position="336"/>
    </location>
</feature>
<keyword evidence="2" id="KW-0132">Cell division</keyword>
<dbReference type="GO" id="GO:0000142">
    <property type="term" value="C:cellular bud neck contractile ring"/>
    <property type="evidence" value="ECO:0007669"/>
    <property type="project" value="TreeGrafter"/>
</dbReference>
<feature type="compositionally biased region" description="Polar residues" evidence="1">
    <location>
        <begin position="1"/>
        <end position="12"/>
    </location>
</feature>
<feature type="region of interest" description="Disordered" evidence="1">
    <location>
        <begin position="405"/>
        <end position="467"/>
    </location>
</feature>
<comment type="caution">
    <text evidence="2">The sequence shown here is derived from an EMBL/GenBank/DDBJ whole genome shotgun (WGS) entry which is preliminary data.</text>
</comment>
<dbReference type="Proteomes" id="UP001217417">
    <property type="component" value="Unassembled WGS sequence"/>
</dbReference>
<feature type="compositionally biased region" description="Polar residues" evidence="1">
    <location>
        <begin position="104"/>
        <end position="113"/>
    </location>
</feature>
<feature type="compositionally biased region" description="Polar residues" evidence="1">
    <location>
        <begin position="437"/>
        <end position="448"/>
    </location>
</feature>
<name>A0AAD7QT59_9ASCO</name>
<feature type="region of interest" description="Disordered" evidence="1">
    <location>
        <begin position="701"/>
        <end position="740"/>
    </location>
</feature>
<dbReference type="GO" id="GO:0005525">
    <property type="term" value="F:GTP binding"/>
    <property type="evidence" value="ECO:0007669"/>
    <property type="project" value="TreeGrafter"/>
</dbReference>
<sequence>MSAVAQSQSSENILALKIESTTDTAPVPPLRSPKRSPARARVGSPLSEVPTNDSRRNSPSTADHQRYLQQQQQQQQQQRKFDQEAQQSSTERLDPKSAEPEMNIQLSPTTHSVMSFWHDKERETSKHASRSRSPAMDESPIINSRVRNSIFHQQTGSFQRQLPPSPVLHSSKPNYAESFEAGREEEPASPAAEMSVRPHHVALEKRSSLLSSSGSIRSKKVTFEMAPPQVLEFESTQDPALMPDATSEDSDEDEVSENPGELEGPKYVIAKPASPLMKFESAFSSGVYLHRTPSGSRSLPRPSAHAFIAKGRPLPAVPTKQSNPSDTHQHVSSEPTDMCQSATSLARQDSLMSRVSETSSYDAMDLVDSYTFEDVNIDNEQALDAFQCDSECAAEYIEQSLNDDNTVAQSSVGTLPTSEVKKEMDTDTDVDSKHENNQQTKANTSVSDHSPEMSSLWDGETPASSTQDVADDVAERVSSGYASIELPHSCVQEVQSQGRHPEVLSSTGMPLSSTHIRTDSTTSFKLELSFEEAENDFGSGLNDYLNSSSFLANGWMDDIDDNSATFIDDNSATVGQQRQHHVPAQDQTIKSSSGAKTRPSLTPADVAHMATTRRKVSGERAEHKFLDLPAIVEDLPKPRGQNPLLLDLDMDDFSFDSLSKEFDRVMEVQRRGYMMRQNTKIVYACADLDFNDTSAKTYQPWIGPRLPSKDQTSPANVTAESNSMLLTEKERERKDVNKRKSSTILDDRKFDLVKPSKQSCETQPTLPLASSNGQRDPVPVVAKPTSSEVDDTIDPADRGRLFVKVLALKDLKLPLNDDSSAYFTLTLDNGIHCVTTAYMNLTRNAPIYQEFELIVGSDLEFILTLKAKVSRPATPVSRSPSPKKKESRFAIDKLFSSPKRRTQVESVSQHSPRALDNILGSDGSFARSYVSFSQIEREIYRTSKILEVPCYNEWATEIDASRSRKVQRMTTAPYPIGKIVLQLLYYPKTHRNQEIPRSLNACLRELKSVGN</sequence>
<accession>A0AAD7QT59</accession>
<dbReference type="AlphaFoldDB" id="A0AAD7QT59"/>